<evidence type="ECO:0000256" key="1">
    <source>
        <dbReference type="ARBA" id="ARBA00004141"/>
    </source>
</evidence>
<feature type="transmembrane region" description="Helical" evidence="6">
    <location>
        <begin position="477"/>
        <end position="493"/>
    </location>
</feature>
<evidence type="ECO:0000256" key="5">
    <source>
        <dbReference type="ARBA" id="ARBA00023136"/>
    </source>
</evidence>
<feature type="transmembrane region" description="Helical" evidence="6">
    <location>
        <begin position="422"/>
        <end position="443"/>
    </location>
</feature>
<feature type="transmembrane region" description="Helical" evidence="6">
    <location>
        <begin position="394"/>
        <end position="415"/>
    </location>
</feature>
<dbReference type="Gene3D" id="1.20.1250.20">
    <property type="entry name" value="MFS general substrate transporter like domains"/>
    <property type="match status" value="1"/>
</dbReference>
<protein>
    <submittedName>
        <fullName evidence="7">Uncharacterized protein</fullName>
    </submittedName>
</protein>
<comment type="subcellular location">
    <subcellularLocation>
        <location evidence="1">Membrane</location>
        <topology evidence="1">Multi-pass membrane protein</topology>
    </subcellularLocation>
</comment>
<accession>A0AAV8ZM56</accession>
<evidence type="ECO:0000313" key="7">
    <source>
        <dbReference type="EMBL" id="KAJ8965416.1"/>
    </source>
</evidence>
<feature type="transmembrane region" description="Helical" evidence="6">
    <location>
        <begin position="326"/>
        <end position="351"/>
    </location>
</feature>
<proteinExistence type="predicted"/>
<feature type="transmembrane region" description="Helical" evidence="6">
    <location>
        <begin position="449"/>
        <end position="470"/>
    </location>
</feature>
<organism evidence="7 8">
    <name type="scientific">Rhamnusium bicolor</name>
    <dbReference type="NCBI Taxonomy" id="1586634"/>
    <lineage>
        <taxon>Eukaryota</taxon>
        <taxon>Metazoa</taxon>
        <taxon>Ecdysozoa</taxon>
        <taxon>Arthropoda</taxon>
        <taxon>Hexapoda</taxon>
        <taxon>Insecta</taxon>
        <taxon>Pterygota</taxon>
        <taxon>Neoptera</taxon>
        <taxon>Endopterygota</taxon>
        <taxon>Coleoptera</taxon>
        <taxon>Polyphaga</taxon>
        <taxon>Cucujiformia</taxon>
        <taxon>Chrysomeloidea</taxon>
        <taxon>Cerambycidae</taxon>
        <taxon>Lepturinae</taxon>
        <taxon>Rhagiini</taxon>
        <taxon>Rhamnusium</taxon>
    </lineage>
</organism>
<dbReference type="GO" id="GO:0016020">
    <property type="term" value="C:membrane"/>
    <property type="evidence" value="ECO:0007669"/>
    <property type="project" value="UniProtKB-SubCell"/>
</dbReference>
<comment type="caution">
    <text evidence="7">The sequence shown here is derived from an EMBL/GenBank/DDBJ whole genome shotgun (WGS) entry which is preliminary data.</text>
</comment>
<reference evidence="7" key="1">
    <citation type="journal article" date="2023" name="Insect Mol. Biol.">
        <title>Genome sequencing provides insights into the evolution of gene families encoding plant cell wall-degrading enzymes in longhorned beetles.</title>
        <authorList>
            <person name="Shin N.R."/>
            <person name="Okamura Y."/>
            <person name="Kirsch R."/>
            <person name="Pauchet Y."/>
        </authorList>
    </citation>
    <scope>NUCLEOTIDE SEQUENCE</scope>
    <source>
        <strain evidence="7">RBIC_L_NR</strain>
    </source>
</reference>
<feature type="transmembrane region" description="Helical" evidence="6">
    <location>
        <begin position="499"/>
        <end position="520"/>
    </location>
</feature>
<keyword evidence="5 6" id="KW-0472">Membrane</keyword>
<dbReference type="PANTHER" id="PTHR23511">
    <property type="entry name" value="SYNAPTIC VESICLE GLYCOPROTEIN 2"/>
    <property type="match status" value="1"/>
</dbReference>
<dbReference type="InterPro" id="IPR011701">
    <property type="entry name" value="MFS"/>
</dbReference>
<keyword evidence="3 6" id="KW-0812">Transmembrane</keyword>
<feature type="transmembrane region" description="Helical" evidence="6">
    <location>
        <begin position="144"/>
        <end position="160"/>
    </location>
</feature>
<evidence type="ECO:0000313" key="8">
    <source>
        <dbReference type="Proteomes" id="UP001162156"/>
    </source>
</evidence>
<dbReference type="InterPro" id="IPR036259">
    <property type="entry name" value="MFS_trans_sf"/>
</dbReference>
<sequence length="522" mass="57732">MNAQSVNRKHPLGHINHAFEESTLKRNSANYKSNIDIENKYKPSDTCPHVIYLEHADNTLATGETQTLNEFALTPKRKDVDFEDALNDTANSEGYGIGFIVPAAECELELNSYKKGILTSTNLIGNLTSCALWGYLSDIKGRRNLLIINLITAFLTGLSAALTPSFLGILISGPTAVTFVYFGEFLSTNTKEKSMGWATTFVALAMIYLPSLGWFLLQQTYDIEFLGLRLNNWRIFMLVNSTPSAIAAMGLMTLPESPKYLYHTGNHKEALAVLKKMYSHNTGNSEDAFPVESLNTKIFLEKFSKGKKTVWRYLSDQIFPLVKPPLLLYTLSACFMQAGAFAVGSGLFTWYPDIITQISKSGKTGVTICEALSFNSTVQEDTATCNNVVNDRVFILNIIIGVYYLVAYSTWFVLIKALRTRNFFITCMGISAIGTAVLCYLSDRILIDIIFITTLVLPGISITIINVWVVEIFPTHICGMALCTVLTVGRLGSVVSSSVVGIMLEWSCITTFMLYALSLIGN</sequence>
<name>A0AAV8ZM56_9CUCU</name>
<evidence type="ECO:0000256" key="6">
    <source>
        <dbReference type="SAM" id="Phobius"/>
    </source>
</evidence>
<keyword evidence="8" id="KW-1185">Reference proteome</keyword>
<dbReference type="Proteomes" id="UP001162156">
    <property type="component" value="Unassembled WGS sequence"/>
</dbReference>
<dbReference type="AlphaFoldDB" id="A0AAV8ZM56"/>
<dbReference type="EMBL" id="JANEYF010001228">
    <property type="protein sequence ID" value="KAJ8965416.1"/>
    <property type="molecule type" value="Genomic_DNA"/>
</dbReference>
<evidence type="ECO:0000256" key="4">
    <source>
        <dbReference type="ARBA" id="ARBA00022989"/>
    </source>
</evidence>
<dbReference type="Pfam" id="PF07690">
    <property type="entry name" value="MFS_1"/>
    <property type="match status" value="1"/>
</dbReference>
<feature type="transmembrane region" description="Helical" evidence="6">
    <location>
        <begin position="235"/>
        <end position="254"/>
    </location>
</feature>
<gene>
    <name evidence="7" type="ORF">NQ314_004169</name>
</gene>
<keyword evidence="2" id="KW-0813">Transport</keyword>
<dbReference type="GO" id="GO:0022857">
    <property type="term" value="F:transmembrane transporter activity"/>
    <property type="evidence" value="ECO:0007669"/>
    <property type="project" value="InterPro"/>
</dbReference>
<feature type="transmembrane region" description="Helical" evidence="6">
    <location>
        <begin position="195"/>
        <end position="215"/>
    </location>
</feature>
<evidence type="ECO:0000256" key="3">
    <source>
        <dbReference type="ARBA" id="ARBA00022692"/>
    </source>
</evidence>
<keyword evidence="4 6" id="KW-1133">Transmembrane helix</keyword>
<evidence type="ECO:0000256" key="2">
    <source>
        <dbReference type="ARBA" id="ARBA00022448"/>
    </source>
</evidence>
<dbReference type="PANTHER" id="PTHR23511:SF35">
    <property type="entry name" value="MAJOR FACILITATOR SUPERFAMILY (MFS) PROFILE DOMAIN-CONTAINING PROTEIN"/>
    <property type="match status" value="1"/>
</dbReference>
<dbReference type="SUPFAM" id="SSF103473">
    <property type="entry name" value="MFS general substrate transporter"/>
    <property type="match status" value="1"/>
</dbReference>